<name>A0AA39M853_9BILA</name>
<dbReference type="SUPFAM" id="SSF56784">
    <property type="entry name" value="HAD-like"/>
    <property type="match status" value="1"/>
</dbReference>
<comment type="subcellular location">
    <subcellularLocation>
        <location evidence="1">Membrane</location>
        <topology evidence="1">Multi-pass membrane protein</topology>
    </subcellularLocation>
</comment>
<dbReference type="GO" id="GO:0016020">
    <property type="term" value="C:membrane"/>
    <property type="evidence" value="ECO:0007669"/>
    <property type="project" value="UniProtKB-SubCell"/>
</dbReference>
<dbReference type="Gene3D" id="3.40.50.1000">
    <property type="entry name" value="HAD superfamily/HAD-like"/>
    <property type="match status" value="1"/>
</dbReference>
<evidence type="ECO:0000256" key="1">
    <source>
        <dbReference type="ARBA" id="ARBA00004141"/>
    </source>
</evidence>
<keyword evidence="5 6" id="KW-0472">Membrane</keyword>
<feature type="transmembrane region" description="Helical" evidence="6">
    <location>
        <begin position="12"/>
        <end position="30"/>
    </location>
</feature>
<dbReference type="GO" id="GO:0004888">
    <property type="term" value="F:transmembrane signaling receptor activity"/>
    <property type="evidence" value="ECO:0007669"/>
    <property type="project" value="InterPro"/>
</dbReference>
<dbReference type="InterPro" id="IPR036412">
    <property type="entry name" value="HAD-like_sf"/>
</dbReference>
<dbReference type="Gene3D" id="1.20.1070.10">
    <property type="entry name" value="Rhodopsin 7-helix transmembrane proteins"/>
    <property type="match status" value="2"/>
</dbReference>
<feature type="transmembrane region" description="Helical" evidence="6">
    <location>
        <begin position="966"/>
        <end position="986"/>
    </location>
</feature>
<dbReference type="InterPro" id="IPR031315">
    <property type="entry name" value="LNS2/PITP"/>
</dbReference>
<dbReference type="PANTHER" id="PTHR12181:SF12">
    <property type="entry name" value="PHOSPHATIDATE PHOSPHATASE"/>
    <property type="match status" value="1"/>
</dbReference>
<feature type="transmembrane region" description="Helical" evidence="6">
    <location>
        <begin position="602"/>
        <end position="620"/>
    </location>
</feature>
<evidence type="ECO:0000313" key="9">
    <source>
        <dbReference type="Proteomes" id="UP001175271"/>
    </source>
</evidence>
<comment type="caution">
    <text evidence="6">Lacks conserved residue(s) required for the propagation of feature annotation.</text>
</comment>
<dbReference type="GO" id="GO:0009062">
    <property type="term" value="P:fatty acid catabolic process"/>
    <property type="evidence" value="ECO:0007669"/>
    <property type="project" value="TreeGrafter"/>
</dbReference>
<dbReference type="GO" id="GO:0019432">
    <property type="term" value="P:triglyceride biosynthetic process"/>
    <property type="evidence" value="ECO:0007669"/>
    <property type="project" value="TreeGrafter"/>
</dbReference>
<feature type="transmembrane region" description="Helical" evidence="6">
    <location>
        <begin position="268"/>
        <end position="289"/>
    </location>
</feature>
<protein>
    <recommendedName>
        <fullName evidence="6">Serpentine receptor class gamma</fullName>
    </recommendedName>
</protein>
<feature type="transmembrane region" description="Helical" evidence="6">
    <location>
        <begin position="632"/>
        <end position="650"/>
    </location>
</feature>
<comment type="caution">
    <text evidence="8">The sequence shown here is derived from an EMBL/GenBank/DDBJ whole genome shotgun (WGS) entry which is preliminary data.</text>
</comment>
<accession>A0AA39M853</accession>
<dbReference type="GO" id="GO:0008195">
    <property type="term" value="F:phosphatidate phosphatase activity"/>
    <property type="evidence" value="ECO:0007669"/>
    <property type="project" value="UniProtKB-EC"/>
</dbReference>
<dbReference type="InterPro" id="IPR013209">
    <property type="entry name" value="LNS2"/>
</dbReference>
<dbReference type="InterPro" id="IPR023214">
    <property type="entry name" value="HAD_sf"/>
</dbReference>
<dbReference type="GO" id="GO:0003713">
    <property type="term" value="F:transcription coactivator activity"/>
    <property type="evidence" value="ECO:0007669"/>
    <property type="project" value="TreeGrafter"/>
</dbReference>
<evidence type="ECO:0000313" key="8">
    <source>
        <dbReference type="EMBL" id="KAK0424100.1"/>
    </source>
</evidence>
<feature type="transmembrane region" description="Helical" evidence="6">
    <location>
        <begin position="99"/>
        <end position="118"/>
    </location>
</feature>
<keyword evidence="9" id="KW-1185">Reference proteome</keyword>
<dbReference type="InterPro" id="IPR026058">
    <property type="entry name" value="LIPIN"/>
</dbReference>
<feature type="transmembrane region" description="Helical" evidence="6">
    <location>
        <begin position="731"/>
        <end position="753"/>
    </location>
</feature>
<feature type="transmembrane region" description="Helical" evidence="6">
    <location>
        <begin position="185"/>
        <end position="207"/>
    </location>
</feature>
<feature type="transmembrane region" description="Helical" evidence="6">
    <location>
        <begin position="332"/>
        <end position="353"/>
    </location>
</feature>
<feature type="transmembrane region" description="Helical" evidence="6">
    <location>
        <begin position="419"/>
        <end position="438"/>
    </location>
</feature>
<feature type="transmembrane region" description="Helical" evidence="6">
    <location>
        <begin position="295"/>
        <end position="320"/>
    </location>
</feature>
<gene>
    <name evidence="8" type="ORF">QR680_008502</name>
</gene>
<dbReference type="Pfam" id="PF08235">
    <property type="entry name" value="LNS2"/>
    <property type="match status" value="1"/>
</dbReference>
<feature type="transmembrane region" description="Helical" evidence="6">
    <location>
        <begin position="42"/>
        <end position="63"/>
    </location>
</feature>
<feature type="transmembrane region" description="Helical" evidence="6">
    <location>
        <begin position="544"/>
        <end position="565"/>
    </location>
</feature>
<comment type="similarity">
    <text evidence="2 6">Belongs to the nematode receptor-like protein srg family.</text>
</comment>
<feature type="transmembrane region" description="Helical" evidence="6">
    <location>
        <begin position="882"/>
        <end position="903"/>
    </location>
</feature>
<evidence type="ECO:0000256" key="5">
    <source>
        <dbReference type="ARBA" id="ARBA00023136"/>
    </source>
</evidence>
<feature type="transmembrane region" description="Helical" evidence="6">
    <location>
        <begin position="577"/>
        <end position="596"/>
    </location>
</feature>
<evidence type="ECO:0000259" key="7">
    <source>
        <dbReference type="SMART" id="SM00775"/>
    </source>
</evidence>
<dbReference type="GO" id="GO:0007606">
    <property type="term" value="P:sensory perception of chemical stimulus"/>
    <property type="evidence" value="ECO:0007669"/>
    <property type="project" value="UniProtKB-UniRule"/>
</dbReference>
<dbReference type="InterPro" id="IPR000609">
    <property type="entry name" value="7TM_GPCR_serpentine_rcpt_Srg"/>
</dbReference>
<evidence type="ECO:0000256" key="4">
    <source>
        <dbReference type="ARBA" id="ARBA00022989"/>
    </source>
</evidence>
<feature type="transmembrane region" description="Helical" evidence="6">
    <location>
        <begin position="507"/>
        <end position="532"/>
    </location>
</feature>
<evidence type="ECO:0000256" key="3">
    <source>
        <dbReference type="ARBA" id="ARBA00022692"/>
    </source>
</evidence>
<dbReference type="SMART" id="SM00775">
    <property type="entry name" value="LNS2"/>
    <property type="match status" value="1"/>
</dbReference>
<keyword evidence="3 6" id="KW-0812">Transmembrane</keyword>
<sequence>MKREVIMLCVSLLYGIPSFLLYLIVLVQLIRPTYRKRFNNPFFRLCFLIGVVDCIGYLDYYLFFTLPAYSLFSSFYGSSLFSPSAFTTAIYFSNYLFSYLQLFGNCFLTVNRFTCIVFPLKHNRIWKYFFPLSVVITVLASLAPDCEAIMVAVSLLYGIPSFALYIVILFQLVRPKNRKRFGNPFFGLCFLLGVVDCFGYLDFYIFMTLPTYSFFSSFYGSSLFYPSAFTTAIYFSTYLFTYLQLFGNCFLTFNRFTCIVFPLKHNRIWRYCLPISIAVTVLSALIPWHAMNTELALLTLSLLYGIPSFLLYVVILFQLVRPKYRNRFSNPFFRLCFLMGVVDCVGYLIFYIFFTLPIYSMFSSFYGSALFFPSPFTTAVYFSAHLNSNIQIFGNCFLTLNRFTAIVFPLKHDKIWDKCFLATIVVSLLAAVAPIWQLSSTAAWYTPLHEELPERGFAMTLDNYKYPDFSLSFHMFLSNIVACTLCLFMNVVSAVVLIYRHAMNTEVALLTLSLLYGIPSFLLYVVILFQFVRPKYRNRFSNPFFRLCFLMGVVDCVGYLIFYIFFTLPIYSMFSSFYGSALFFPSPFTTAVYFSAHLNSNIQIFGNCFLTLNRFTAIVLPLKHDKIWDKCFLATIVVSLLAAIAPIWQLSSTAAWYTPLHEEFPERGFAMTLDNYKYPDFSLSFHMFLSNIVACTLCLFMNVVSAVVLIYRTSQPLRSQLPTMNTELVWLTVSLLYGIPSFVLYVVILFQLVRPKYRKQFNKPFFRLCFLIGVVDCLAYLMSYIFYTLPTYPLFSSFYGSSIFAPSPFTTFIQFFSYYLIYLQLFGNFFLTLNRFTAIVFPLKHARIWRLLLYGIPSFVLYIVILIQIVRPKYRKTFSNAFFRLFSAIGFVDCLGYLTYYTFFTLPMYSITSPIFGSSLFAPSAFTTGIYFSLFMSGYLQIFGNCFLTVNRFTAIVFPLRHDKIWRALLPISVVTTIIISIAPCWQDRGLCESSRETNIYRYSRPMEYAYRFVRNAKYLYNTMNPANLSGAIDVIVVEQPDGAYLSTPIHCRFGKIDVFNTDEKYVDITINGKKIDLRMKLGEDGAAVFVETAEESDKLKKLDLKFGSNEARFSVTTTYQGTSWCSCHIYLYRWNERLVISDIDGTITKSDVLGHVIPAIGGDWAHAGVVELYTRIKSNGYNLIYLSSRAIGQSHYTKKYLQSVDQAGEKLPDGPVLLCPDSIFVALRREVIERKPDEFKIAALTALKSLFPVKQPFAAGFGNRDTDVKSYTAVGIKNERILIINPQGNLKRADSIGYESSYESMAMETVDYLFPPLIARDADDRIVSNADRSQKLVHLKPLFTKPEKFSSFTHWYIKPRETLDLTDADFADYDADQATNQKRLKESKTVDKKR</sequence>
<dbReference type="PANTHER" id="PTHR12181">
    <property type="entry name" value="LIPIN"/>
    <property type="match status" value="1"/>
</dbReference>
<dbReference type="GO" id="GO:0032869">
    <property type="term" value="P:cellular response to insulin stimulus"/>
    <property type="evidence" value="ECO:0007669"/>
    <property type="project" value="TreeGrafter"/>
</dbReference>
<feature type="transmembrane region" description="Helical" evidence="6">
    <location>
        <begin position="688"/>
        <end position="711"/>
    </location>
</feature>
<dbReference type="GO" id="GO:0005634">
    <property type="term" value="C:nucleus"/>
    <property type="evidence" value="ECO:0007669"/>
    <property type="project" value="TreeGrafter"/>
</dbReference>
<keyword evidence="4 6" id="KW-1133">Transmembrane helix</keyword>
<dbReference type="EMBL" id="JAUCMV010000001">
    <property type="protein sequence ID" value="KAK0424100.1"/>
    <property type="molecule type" value="Genomic_DNA"/>
</dbReference>
<dbReference type="Proteomes" id="UP001175271">
    <property type="component" value="Unassembled WGS sequence"/>
</dbReference>
<feature type="transmembrane region" description="Helical" evidence="6">
    <location>
        <begin position="149"/>
        <end position="173"/>
    </location>
</feature>
<feature type="domain" description="LNS2/PITP" evidence="7">
    <location>
        <begin position="1139"/>
        <end position="1294"/>
    </location>
</feature>
<feature type="transmembrane region" description="Helical" evidence="6">
    <location>
        <begin position="851"/>
        <end position="870"/>
    </location>
</feature>
<evidence type="ECO:0000256" key="2">
    <source>
        <dbReference type="ARBA" id="ARBA00005692"/>
    </source>
</evidence>
<dbReference type="Pfam" id="PF02118">
    <property type="entry name" value="Srg"/>
    <property type="match status" value="6"/>
</dbReference>
<organism evidence="8 9">
    <name type="scientific">Steinernema hermaphroditum</name>
    <dbReference type="NCBI Taxonomy" id="289476"/>
    <lineage>
        <taxon>Eukaryota</taxon>
        <taxon>Metazoa</taxon>
        <taxon>Ecdysozoa</taxon>
        <taxon>Nematoda</taxon>
        <taxon>Chromadorea</taxon>
        <taxon>Rhabditida</taxon>
        <taxon>Tylenchina</taxon>
        <taxon>Panagrolaimomorpha</taxon>
        <taxon>Strongyloidoidea</taxon>
        <taxon>Steinernematidae</taxon>
        <taxon>Steinernema</taxon>
    </lineage>
</organism>
<reference evidence="8" key="1">
    <citation type="submission" date="2023-06" db="EMBL/GenBank/DDBJ databases">
        <title>Genomic analysis of the entomopathogenic nematode Steinernema hermaphroditum.</title>
        <authorList>
            <person name="Schwarz E.M."/>
            <person name="Heppert J.K."/>
            <person name="Baniya A."/>
            <person name="Schwartz H.T."/>
            <person name="Tan C.-H."/>
            <person name="Antoshechkin I."/>
            <person name="Sternberg P.W."/>
            <person name="Goodrich-Blair H."/>
            <person name="Dillman A.R."/>
        </authorList>
    </citation>
    <scope>NUCLEOTIDE SEQUENCE</scope>
    <source>
        <strain evidence="8">PS9179</strain>
        <tissue evidence="8">Whole animal</tissue>
    </source>
</reference>
<proteinExistence type="inferred from homology"/>
<feature type="transmembrane region" description="Helical" evidence="6">
    <location>
        <begin position="476"/>
        <end position="500"/>
    </location>
</feature>
<feature type="transmembrane region" description="Helical" evidence="6">
    <location>
        <begin position="227"/>
        <end position="247"/>
    </location>
</feature>
<feature type="transmembrane region" description="Helical" evidence="6">
    <location>
        <begin position="125"/>
        <end position="143"/>
    </location>
</feature>
<evidence type="ECO:0000256" key="6">
    <source>
        <dbReference type="RuleBase" id="RU280813"/>
    </source>
</evidence>
<feature type="transmembrane region" description="Helical" evidence="6">
    <location>
        <begin position="765"/>
        <end position="789"/>
    </location>
</feature>
<dbReference type="GO" id="GO:0045944">
    <property type="term" value="P:positive regulation of transcription by RNA polymerase II"/>
    <property type="evidence" value="ECO:0007669"/>
    <property type="project" value="TreeGrafter"/>
</dbReference>